<dbReference type="OMA" id="MGHWGSD"/>
<organism evidence="4">
    <name type="scientific">Oryza punctata</name>
    <name type="common">Red rice</name>
    <dbReference type="NCBI Taxonomy" id="4537"/>
    <lineage>
        <taxon>Eukaryota</taxon>
        <taxon>Viridiplantae</taxon>
        <taxon>Streptophyta</taxon>
        <taxon>Embryophyta</taxon>
        <taxon>Tracheophyta</taxon>
        <taxon>Spermatophyta</taxon>
        <taxon>Magnoliopsida</taxon>
        <taxon>Liliopsida</taxon>
        <taxon>Poales</taxon>
        <taxon>Poaceae</taxon>
        <taxon>BOP clade</taxon>
        <taxon>Oryzoideae</taxon>
        <taxon>Oryzeae</taxon>
        <taxon>Oryzinae</taxon>
        <taxon>Oryza</taxon>
    </lineage>
</organism>
<keyword evidence="5" id="KW-1185">Reference proteome</keyword>
<evidence type="ECO:0000256" key="2">
    <source>
        <dbReference type="SAM" id="MobiDB-lite"/>
    </source>
</evidence>
<dbReference type="Pfam" id="PF01419">
    <property type="entry name" value="Jacalin"/>
    <property type="match status" value="1"/>
</dbReference>
<dbReference type="EnsemblPlants" id="OPUNC04G05240.1">
    <property type="protein sequence ID" value="OPUNC04G05240.1"/>
    <property type="gene ID" value="OPUNC04G05240"/>
</dbReference>
<proteinExistence type="predicted"/>
<protein>
    <recommendedName>
        <fullName evidence="3">Jacalin-type lectin domain-containing protein</fullName>
    </recommendedName>
</protein>
<evidence type="ECO:0000259" key="3">
    <source>
        <dbReference type="PROSITE" id="PS51752"/>
    </source>
</evidence>
<dbReference type="PROSITE" id="PS51752">
    <property type="entry name" value="JACALIN_LECTIN"/>
    <property type="match status" value="1"/>
</dbReference>
<dbReference type="HOGENOM" id="CLU_078923_4_0_1"/>
<dbReference type="SUPFAM" id="SSF51101">
    <property type="entry name" value="Mannose-binding lectins"/>
    <property type="match status" value="1"/>
</dbReference>
<dbReference type="Proteomes" id="UP000026962">
    <property type="component" value="Chromosome 4"/>
</dbReference>
<dbReference type="STRING" id="4537.A0A0E0KNP1"/>
<dbReference type="InterPro" id="IPR001229">
    <property type="entry name" value="Jacalin-like_lectin_dom"/>
</dbReference>
<dbReference type="AlphaFoldDB" id="A0A0E0KNP1"/>
<evidence type="ECO:0000313" key="4">
    <source>
        <dbReference type="EnsemblPlants" id="OPUNC04G05240.1"/>
    </source>
</evidence>
<dbReference type="InterPro" id="IPR033734">
    <property type="entry name" value="Jacalin-like_lectin_dom_plant"/>
</dbReference>
<dbReference type="InterPro" id="IPR036404">
    <property type="entry name" value="Jacalin-like_lectin_dom_sf"/>
</dbReference>
<dbReference type="PANTHER" id="PTHR46506">
    <property type="entry name" value="OS05G0143600 PROTEIN"/>
    <property type="match status" value="1"/>
</dbReference>
<dbReference type="Gene3D" id="2.100.10.30">
    <property type="entry name" value="Jacalin-like lectin domain"/>
    <property type="match status" value="1"/>
</dbReference>
<reference evidence="4" key="1">
    <citation type="submission" date="2015-04" db="UniProtKB">
        <authorList>
            <consortium name="EnsemblPlants"/>
        </authorList>
    </citation>
    <scope>IDENTIFICATION</scope>
</reference>
<dbReference type="SMART" id="SM00915">
    <property type="entry name" value="Jacalin"/>
    <property type="match status" value="1"/>
</dbReference>
<dbReference type="CDD" id="cd09612">
    <property type="entry name" value="Jacalin"/>
    <property type="match status" value="1"/>
</dbReference>
<dbReference type="Gramene" id="OPUNC04G05240.1">
    <property type="protein sequence ID" value="OPUNC04G05240.1"/>
    <property type="gene ID" value="OPUNC04G05240"/>
</dbReference>
<dbReference type="GO" id="GO:0030246">
    <property type="term" value="F:carbohydrate binding"/>
    <property type="evidence" value="ECO:0007669"/>
    <property type="project" value="UniProtKB-KW"/>
</dbReference>
<evidence type="ECO:0000256" key="1">
    <source>
        <dbReference type="ARBA" id="ARBA00022734"/>
    </source>
</evidence>
<feature type="region of interest" description="Disordered" evidence="2">
    <location>
        <begin position="1"/>
        <end position="24"/>
    </location>
</feature>
<reference evidence="4" key="2">
    <citation type="submission" date="2018-05" db="EMBL/GenBank/DDBJ databases">
        <title>OpunRS2 (Oryza punctata Reference Sequence Version 2).</title>
        <authorList>
            <person name="Zhang J."/>
            <person name="Kudrna D."/>
            <person name="Lee S."/>
            <person name="Talag J."/>
            <person name="Welchert J."/>
            <person name="Wing R.A."/>
        </authorList>
    </citation>
    <scope>NUCLEOTIDE SEQUENCE [LARGE SCALE GENOMIC DNA]</scope>
</reference>
<name>A0A0E0KNP1_ORYPU</name>
<keyword evidence="1" id="KW-0430">Lectin</keyword>
<feature type="domain" description="Jacalin-type lectin" evidence="3">
    <location>
        <begin position="35"/>
        <end position="178"/>
    </location>
</feature>
<sequence>MGRGDGSEGQRIRTRGEKGNAGKDRIPVVLRSKKVTKFGPWGGPGGEYRDVQVAPYRLVRLNIHSGETVDGLSFTYIGIDGLVYNMGHWGSRGGAPHEIHLGLMDYVMEISGTTGAYNNMPNVLRSLKITTSRRTYGPYGDHMAGNPFSFSVDGSDRITGFFLRTGYFTDAIGVYVRHC</sequence>
<accession>A0A0E0KNP1</accession>
<evidence type="ECO:0000313" key="5">
    <source>
        <dbReference type="Proteomes" id="UP000026962"/>
    </source>
</evidence>